<comment type="caution">
    <text evidence="6">The sequence shown here is derived from an EMBL/GenBank/DDBJ whole genome shotgun (WGS) entry which is preliminary data.</text>
</comment>
<evidence type="ECO:0000256" key="5">
    <source>
        <dbReference type="SAM" id="MobiDB-lite"/>
    </source>
</evidence>
<evidence type="ECO:0000256" key="4">
    <source>
        <dbReference type="HAMAP-Rule" id="MF_03009"/>
    </source>
</evidence>
<comment type="similarity">
    <text evidence="4">Belongs to the eIF-3 subunit J family.</text>
</comment>
<accession>A0A642V3L2</accession>
<keyword evidence="1 4" id="KW-0963">Cytoplasm</keyword>
<dbReference type="OMA" id="MESWDAE"/>
<comment type="function">
    <text evidence="4">Component of the eukaryotic translation initiation factor 3 (eIF-3) complex, which is involved in protein synthesis of a specialized repertoire of mRNAs and, together with other initiation factors, stimulates binding of mRNA and methionyl-tRNAi to the 40S ribosome. The eIF-3 complex specifically targets and initiates translation of a subset of mRNAs involved in cell proliferation.</text>
</comment>
<proteinExistence type="inferred from homology"/>
<dbReference type="Proteomes" id="UP000449547">
    <property type="component" value="Unassembled WGS sequence"/>
</dbReference>
<keyword evidence="7" id="KW-1185">Reference proteome</keyword>
<dbReference type="GO" id="GO:0003743">
    <property type="term" value="F:translation initiation factor activity"/>
    <property type="evidence" value="ECO:0007669"/>
    <property type="project" value="UniProtKB-UniRule"/>
</dbReference>
<dbReference type="GO" id="GO:0016282">
    <property type="term" value="C:eukaryotic 43S preinitiation complex"/>
    <property type="evidence" value="ECO:0007669"/>
    <property type="project" value="UniProtKB-UniRule"/>
</dbReference>
<evidence type="ECO:0000256" key="2">
    <source>
        <dbReference type="ARBA" id="ARBA00022540"/>
    </source>
</evidence>
<evidence type="ECO:0000313" key="7">
    <source>
        <dbReference type="Proteomes" id="UP000449547"/>
    </source>
</evidence>
<evidence type="ECO:0000313" key="6">
    <source>
        <dbReference type="EMBL" id="KAA8907142.1"/>
    </source>
</evidence>
<dbReference type="InterPro" id="IPR013906">
    <property type="entry name" value="eIF3j"/>
</dbReference>
<comment type="subunit">
    <text evidence="4">Component of the eukaryotic translation initiation factor 3 (eIF-3) complex.</text>
</comment>
<dbReference type="OrthoDB" id="20381at2759"/>
<dbReference type="AlphaFoldDB" id="A0A642V3L2"/>
<organism evidence="6 7">
    <name type="scientific">Diutina rugosa</name>
    <name type="common">Yeast</name>
    <name type="synonym">Candida rugosa</name>
    <dbReference type="NCBI Taxonomy" id="5481"/>
    <lineage>
        <taxon>Eukaryota</taxon>
        <taxon>Fungi</taxon>
        <taxon>Dikarya</taxon>
        <taxon>Ascomycota</taxon>
        <taxon>Saccharomycotina</taxon>
        <taxon>Pichiomycetes</taxon>
        <taxon>Debaryomycetaceae</taxon>
        <taxon>Diutina</taxon>
    </lineage>
</organism>
<feature type="compositionally biased region" description="Acidic residues" evidence="5">
    <location>
        <begin position="20"/>
        <end position="39"/>
    </location>
</feature>
<feature type="region of interest" description="Disordered" evidence="5">
    <location>
        <begin position="220"/>
        <end position="265"/>
    </location>
</feature>
<comment type="subcellular location">
    <subcellularLocation>
        <location evidence="4">Cytoplasm</location>
    </subcellularLocation>
</comment>
<keyword evidence="3 4" id="KW-0648">Protein biosynthesis</keyword>
<dbReference type="HAMAP" id="MF_03009">
    <property type="entry name" value="eIF3j"/>
    <property type="match status" value="1"/>
</dbReference>
<dbReference type="PANTHER" id="PTHR21681">
    <property type="entry name" value="EUKARYOTIC TRANSLATION INITIATION FACTOR 3 SUBUNIT J"/>
    <property type="match status" value="1"/>
</dbReference>
<gene>
    <name evidence="4" type="primary">HCR1</name>
    <name evidence="6" type="ORF">DIURU_000826</name>
</gene>
<sequence>MSWDDDDFEVSASNNAAASWEEEGDDEALLDSWDVDPDEVEKQKKEAEAKKAAEKAALKKKQEEQKLKKKGLLSDKTLAELDDLDEQTRKDLLKQAELNADLNNAADLFSGLGVAEDINAHPRERITKEQIEAAQAKRAGKVLTKDTPLEEHPLFQPATKQEYERLRKALAASLVQMSEDNAMLYASSLAIDLIRDIAQPLSLENTRKLQSTLNVMVKDKERAERQARLKKTGGTATGGAGKKKAKPAVRPNVSGGFKKDGFDDMDDAQFDDFGDDDFM</sequence>
<evidence type="ECO:0000256" key="1">
    <source>
        <dbReference type="ARBA" id="ARBA00022490"/>
    </source>
</evidence>
<dbReference type="PANTHER" id="PTHR21681:SF0">
    <property type="entry name" value="EUKARYOTIC TRANSLATION INITIATION FACTOR 3 SUBUNIT J"/>
    <property type="match status" value="1"/>
</dbReference>
<dbReference type="GO" id="GO:0001732">
    <property type="term" value="P:formation of cytoplasmic translation initiation complex"/>
    <property type="evidence" value="ECO:0007669"/>
    <property type="project" value="UniProtKB-UniRule"/>
</dbReference>
<dbReference type="Pfam" id="PF08597">
    <property type="entry name" value="eIF3_subunit"/>
    <property type="match status" value="1"/>
</dbReference>
<dbReference type="InterPro" id="IPR023194">
    <property type="entry name" value="eIF3-like_dom_sf"/>
</dbReference>
<dbReference type="GO" id="GO:0005852">
    <property type="term" value="C:eukaryotic translation initiation factor 3 complex"/>
    <property type="evidence" value="ECO:0007669"/>
    <property type="project" value="UniProtKB-UniRule"/>
</dbReference>
<dbReference type="GO" id="GO:0033290">
    <property type="term" value="C:eukaryotic 48S preinitiation complex"/>
    <property type="evidence" value="ECO:0007669"/>
    <property type="project" value="UniProtKB-UniRule"/>
</dbReference>
<dbReference type="VEuPathDB" id="FungiDB:DIURU_000826"/>
<reference evidence="6 7" key="1">
    <citation type="submission" date="2019-07" db="EMBL/GenBank/DDBJ databases">
        <title>Genome assembly of two rare yeast pathogens: Diutina rugosa and Trichomonascus ciferrii.</title>
        <authorList>
            <person name="Mixao V."/>
            <person name="Saus E."/>
            <person name="Hansen A."/>
            <person name="Lass-Flor C."/>
            <person name="Gabaldon T."/>
        </authorList>
    </citation>
    <scope>NUCLEOTIDE SEQUENCE [LARGE SCALE GENOMIC DNA]</scope>
    <source>
        <strain evidence="6 7">CBS 613</strain>
    </source>
</reference>
<dbReference type="EMBL" id="SWFT01000027">
    <property type="protein sequence ID" value="KAA8907142.1"/>
    <property type="molecule type" value="Genomic_DNA"/>
</dbReference>
<keyword evidence="2 4" id="KW-0396">Initiation factor</keyword>
<name>A0A642V3L2_DIURU</name>
<protein>
    <recommendedName>
        <fullName evidence="4">Eukaryotic translation initiation factor 3 subunit J</fullName>
        <shortName evidence="4">eIF3j</shortName>
    </recommendedName>
    <alternativeName>
        <fullName evidence="4">Eukaryotic translation initiation factor 3 30 kDa subunit homolog</fullName>
        <shortName evidence="4">eIF-3 30 kDa subunit homolog</shortName>
    </alternativeName>
</protein>
<dbReference type="Gene3D" id="1.10.246.60">
    <property type="entry name" value="Eukaryotic translation initiation factor 3 like domains"/>
    <property type="match status" value="1"/>
</dbReference>
<feature type="region of interest" description="Disordered" evidence="5">
    <location>
        <begin position="1"/>
        <end position="48"/>
    </location>
</feature>
<evidence type="ECO:0000256" key="3">
    <source>
        <dbReference type="ARBA" id="ARBA00022917"/>
    </source>
</evidence>